<dbReference type="PANTHER" id="PTHR46268:SF27">
    <property type="entry name" value="UNIVERSAL STRESS PROTEIN RV2623"/>
    <property type="match status" value="1"/>
</dbReference>
<dbReference type="InterPro" id="IPR006016">
    <property type="entry name" value="UspA"/>
</dbReference>
<dbReference type="InterPro" id="IPR006015">
    <property type="entry name" value="Universal_stress_UspA"/>
</dbReference>
<evidence type="ECO:0000256" key="3">
    <source>
        <dbReference type="ARBA" id="ARBA00022840"/>
    </source>
</evidence>
<feature type="domain" description="UspA" evidence="4">
    <location>
        <begin position="2"/>
        <end position="148"/>
    </location>
</feature>
<dbReference type="GO" id="GO:0005524">
    <property type="term" value="F:ATP binding"/>
    <property type="evidence" value="ECO:0007669"/>
    <property type="project" value="UniProtKB-KW"/>
</dbReference>
<dbReference type="PANTHER" id="PTHR46268">
    <property type="entry name" value="STRESS RESPONSE PROTEIN NHAX"/>
    <property type="match status" value="1"/>
</dbReference>
<keyword evidence="2" id="KW-0547">Nucleotide-binding</keyword>
<dbReference type="Pfam" id="PF00582">
    <property type="entry name" value="Usp"/>
    <property type="match status" value="2"/>
</dbReference>
<dbReference type="AlphaFoldDB" id="A0A5C7F644"/>
<keyword evidence="3" id="KW-0067">ATP-binding</keyword>
<dbReference type="EMBL" id="VOXD01000053">
    <property type="protein sequence ID" value="TXF84372.1"/>
    <property type="molecule type" value="Genomic_DNA"/>
</dbReference>
<gene>
    <name evidence="5" type="ORF">FUA23_21170</name>
</gene>
<dbReference type="SUPFAM" id="SSF52402">
    <property type="entry name" value="Adenine nucleotide alpha hydrolases-like"/>
    <property type="match status" value="2"/>
</dbReference>
<feature type="domain" description="UspA" evidence="4">
    <location>
        <begin position="231"/>
        <end position="281"/>
    </location>
</feature>
<dbReference type="CDD" id="cd00293">
    <property type="entry name" value="USP-like"/>
    <property type="match status" value="2"/>
</dbReference>
<proteinExistence type="inferred from homology"/>
<dbReference type="Gene3D" id="3.40.50.620">
    <property type="entry name" value="HUPs"/>
    <property type="match status" value="2"/>
</dbReference>
<dbReference type="RefSeq" id="WP_147932780.1">
    <property type="nucleotide sequence ID" value="NZ_VOXD01000053.1"/>
</dbReference>
<dbReference type="PRINTS" id="PR01438">
    <property type="entry name" value="UNVRSLSTRESS"/>
</dbReference>
<evidence type="ECO:0000256" key="1">
    <source>
        <dbReference type="ARBA" id="ARBA00008791"/>
    </source>
</evidence>
<comment type="similarity">
    <text evidence="1">Belongs to the universal stress protein A family.</text>
</comment>
<keyword evidence="6" id="KW-1185">Reference proteome</keyword>
<name>A0A5C7F644_9BACT</name>
<organism evidence="5 6">
    <name type="scientific">Neolewinella aurantiaca</name>
    <dbReference type="NCBI Taxonomy" id="2602767"/>
    <lineage>
        <taxon>Bacteria</taxon>
        <taxon>Pseudomonadati</taxon>
        <taxon>Bacteroidota</taxon>
        <taxon>Saprospiria</taxon>
        <taxon>Saprospirales</taxon>
        <taxon>Lewinellaceae</taxon>
        <taxon>Neolewinella</taxon>
    </lineage>
</organism>
<dbReference type="InterPro" id="IPR014729">
    <property type="entry name" value="Rossmann-like_a/b/a_fold"/>
</dbReference>
<comment type="caution">
    <text evidence="5">The sequence shown here is derived from an EMBL/GenBank/DDBJ whole genome shotgun (WGS) entry which is preliminary data.</text>
</comment>
<protein>
    <submittedName>
        <fullName evidence="5">Universal stress protein</fullName>
    </submittedName>
</protein>
<evidence type="ECO:0000313" key="6">
    <source>
        <dbReference type="Proteomes" id="UP000321907"/>
    </source>
</evidence>
<dbReference type="Proteomes" id="UP000321907">
    <property type="component" value="Unassembled WGS sequence"/>
</dbReference>
<evidence type="ECO:0000256" key="2">
    <source>
        <dbReference type="ARBA" id="ARBA00022741"/>
    </source>
</evidence>
<sequence>MNKIIVPTDFSSTAAAALRYGHFLAQATGLELEVIHVHDGYGHSESPDVKKGSMEARQTAQRRIDEFIRFNVLTPVGEGPAEPEATIGSKEITGAPSDVLIAASRDKTTSLIVMGGVGSGVVSTVTPFFGSVAKTVAKGAECPVLLVPKDYKEPSLKRASIAFDEANGLRETSKGFDFLRIPLKPAMRFVHVRDMSEKTEARKEIGLMEKILNTGFPGYPVELDLLDPGVTALQLLEYTNEQGVDLLVMGHRKRSFFKRLFTHSQTAQVVDYTGVPLLVIPIQDYA</sequence>
<accession>A0A5C7F644</accession>
<dbReference type="OrthoDB" id="9788959at2"/>
<evidence type="ECO:0000313" key="5">
    <source>
        <dbReference type="EMBL" id="TXF84372.1"/>
    </source>
</evidence>
<reference evidence="5 6" key="1">
    <citation type="submission" date="2019-08" db="EMBL/GenBank/DDBJ databases">
        <title>Lewinella sp. strain SSH13 Genome sequencing and assembly.</title>
        <authorList>
            <person name="Kim I."/>
        </authorList>
    </citation>
    <scope>NUCLEOTIDE SEQUENCE [LARGE SCALE GENOMIC DNA]</scope>
    <source>
        <strain evidence="5 6">SSH13</strain>
    </source>
</reference>
<evidence type="ECO:0000259" key="4">
    <source>
        <dbReference type="Pfam" id="PF00582"/>
    </source>
</evidence>